<keyword evidence="1" id="KW-1133">Transmembrane helix</keyword>
<keyword evidence="1" id="KW-0472">Membrane</keyword>
<gene>
    <name evidence="2" type="ORF">MBO_02165</name>
</gene>
<dbReference type="EMBL" id="AOMT01000005">
    <property type="protein sequence ID" value="KDN25957.1"/>
    <property type="molecule type" value="Genomic_DNA"/>
</dbReference>
<dbReference type="eggNOG" id="COG4291">
    <property type="taxonomic scope" value="Bacteria"/>
</dbReference>
<feature type="transmembrane region" description="Helical" evidence="1">
    <location>
        <begin position="80"/>
        <end position="97"/>
    </location>
</feature>
<dbReference type="Proteomes" id="UP000035860">
    <property type="component" value="Unassembled WGS sequence"/>
</dbReference>
<comment type="caution">
    <text evidence="2">The sequence shown here is derived from an EMBL/GenBank/DDBJ whole genome shotgun (WGS) entry which is preliminary data.</text>
</comment>
<evidence type="ECO:0000256" key="1">
    <source>
        <dbReference type="SAM" id="Phobius"/>
    </source>
</evidence>
<dbReference type="InterPro" id="IPR009781">
    <property type="entry name" value="DUF1345"/>
</dbReference>
<proteinExistence type="predicted"/>
<keyword evidence="3" id="KW-1185">Reference proteome</keyword>
<sequence length="98" mass="11388">MFHLAVTFGTLVMAWLFIHTLFALYYAHGYYDANNNEHYPLDFPYENIPDYWDLMYFSLGIGASGQASDICFTSRKLRRIGMFHGVLSLFFNTAVLAW</sequence>
<keyword evidence="1" id="KW-0812">Transmembrane</keyword>
<protein>
    <submittedName>
        <fullName evidence="2">Uncharacterized protein</fullName>
    </submittedName>
</protein>
<evidence type="ECO:0000313" key="2">
    <source>
        <dbReference type="EMBL" id="KDN25957.1"/>
    </source>
</evidence>
<name>A0A066UJ97_9GAMM</name>
<evidence type="ECO:0000313" key="3">
    <source>
        <dbReference type="Proteomes" id="UP000035860"/>
    </source>
</evidence>
<dbReference type="AlphaFoldDB" id="A0A066UJ97"/>
<dbReference type="Pfam" id="PF07077">
    <property type="entry name" value="DUF1345"/>
    <property type="match status" value="1"/>
</dbReference>
<feature type="transmembrane region" description="Helical" evidence="1">
    <location>
        <begin position="12"/>
        <end position="31"/>
    </location>
</feature>
<reference evidence="2 3" key="1">
    <citation type="journal article" date="2014" name="Genome Announc.">
        <title>Draft Genome Sequence of Moraxella bovoculi Strain 237T (ATCC BAA-1259T) Isolated from a Calf with Infectious Bovine Keratoconjunctivitis.</title>
        <authorList>
            <person name="Calcutt M.J."/>
            <person name="Foecking M.F."/>
            <person name="Martin N.T."/>
            <person name="Mhlanga-Mutangadura T."/>
            <person name="Reilly T.J."/>
        </authorList>
    </citation>
    <scope>NUCLEOTIDE SEQUENCE [LARGE SCALE GENOMIC DNA]</scope>
    <source>
        <strain evidence="2 3">237</strain>
    </source>
</reference>
<accession>A0A066UJ97</accession>
<organism evidence="2 3">
    <name type="scientific">Moraxella bovoculi 237</name>
    <dbReference type="NCBI Taxonomy" id="743974"/>
    <lineage>
        <taxon>Bacteria</taxon>
        <taxon>Pseudomonadati</taxon>
        <taxon>Pseudomonadota</taxon>
        <taxon>Gammaproteobacteria</taxon>
        <taxon>Moraxellales</taxon>
        <taxon>Moraxellaceae</taxon>
        <taxon>Moraxella</taxon>
    </lineage>
</organism>